<name>A0A914UJX4_9BILA</name>
<reference evidence="5" key="1">
    <citation type="submission" date="2022-11" db="UniProtKB">
        <authorList>
            <consortium name="WormBaseParasite"/>
        </authorList>
    </citation>
    <scope>IDENTIFICATION</scope>
</reference>
<proteinExistence type="predicted"/>
<accession>A0A914UJX4</accession>
<dbReference type="InterPro" id="IPR016186">
    <property type="entry name" value="C-type_lectin-like/link_sf"/>
</dbReference>
<dbReference type="InterPro" id="IPR016187">
    <property type="entry name" value="CTDL_fold"/>
</dbReference>
<organism evidence="4 5">
    <name type="scientific">Plectus sambesii</name>
    <dbReference type="NCBI Taxonomy" id="2011161"/>
    <lineage>
        <taxon>Eukaryota</taxon>
        <taxon>Metazoa</taxon>
        <taxon>Ecdysozoa</taxon>
        <taxon>Nematoda</taxon>
        <taxon>Chromadorea</taxon>
        <taxon>Plectida</taxon>
        <taxon>Plectina</taxon>
        <taxon>Plectoidea</taxon>
        <taxon>Plectidae</taxon>
        <taxon>Plectus</taxon>
    </lineage>
</organism>
<feature type="domain" description="C-type lectin" evidence="3">
    <location>
        <begin position="179"/>
        <end position="308"/>
    </location>
</feature>
<dbReference type="InterPro" id="IPR051663">
    <property type="entry name" value="CLec_Tetranectin-domain"/>
</dbReference>
<dbReference type="PANTHER" id="PTHR22799">
    <property type="entry name" value="TETRANECTIN-RELATED"/>
    <property type="match status" value="1"/>
</dbReference>
<feature type="domain" description="C-type lectin" evidence="3">
    <location>
        <begin position="335"/>
        <end position="476"/>
    </location>
</feature>
<feature type="domain" description="C-type lectin" evidence="3">
    <location>
        <begin position="22"/>
        <end position="151"/>
    </location>
</feature>
<dbReference type="SUPFAM" id="SSF56436">
    <property type="entry name" value="C-type lectin-like"/>
    <property type="match status" value="3"/>
</dbReference>
<dbReference type="Gene3D" id="3.10.100.10">
    <property type="entry name" value="Mannose-Binding Protein A, subunit A"/>
    <property type="match status" value="3"/>
</dbReference>
<keyword evidence="1" id="KW-0430">Lectin</keyword>
<feature type="region of interest" description="Disordered" evidence="2">
    <location>
        <begin position="556"/>
        <end position="577"/>
    </location>
</feature>
<dbReference type="Proteomes" id="UP000887566">
    <property type="component" value="Unplaced"/>
</dbReference>
<evidence type="ECO:0000313" key="4">
    <source>
        <dbReference type="Proteomes" id="UP000887566"/>
    </source>
</evidence>
<dbReference type="CDD" id="cd00037">
    <property type="entry name" value="CLECT"/>
    <property type="match status" value="2"/>
</dbReference>
<dbReference type="AlphaFoldDB" id="A0A914UJX4"/>
<evidence type="ECO:0000313" key="5">
    <source>
        <dbReference type="WBParaSite" id="PSAMB.scaffold1069size36411.g10681.t1"/>
    </source>
</evidence>
<dbReference type="WBParaSite" id="PSAMB.scaffold1069size36411.g10681.t1">
    <property type="protein sequence ID" value="PSAMB.scaffold1069size36411.g10681.t1"/>
    <property type="gene ID" value="PSAMB.scaffold1069size36411.g10681"/>
</dbReference>
<dbReference type="PROSITE" id="PS50041">
    <property type="entry name" value="C_TYPE_LECTIN_2"/>
    <property type="match status" value="3"/>
</dbReference>
<keyword evidence="4" id="KW-1185">Reference proteome</keyword>
<protein>
    <submittedName>
        <fullName evidence="5">C-type lectin domain-containing protein</fullName>
    </submittedName>
</protein>
<evidence type="ECO:0000256" key="1">
    <source>
        <dbReference type="ARBA" id="ARBA00022734"/>
    </source>
</evidence>
<dbReference type="InterPro" id="IPR001304">
    <property type="entry name" value="C-type_lectin-like"/>
</dbReference>
<evidence type="ECO:0000259" key="3">
    <source>
        <dbReference type="PROSITE" id="PS50041"/>
    </source>
</evidence>
<dbReference type="SMART" id="SM00034">
    <property type="entry name" value="CLECT"/>
    <property type="match status" value="2"/>
</dbReference>
<sequence length="577" mass="63961">MGITDLETQCSSIGGGLTHTYANGSCYVLHLQATKYFVAKASCNDILGYGGHLVHPKSSAEVNLSLSLMQTVSIENAWLGVEQPDWNSPDNAGWYYTTAMGDYSPATYVQWSGGEPNGGIGLNAENIAAFALSRLSYIDYPHSQTIPYLCQYEESRKQLVTDLEEKCASVNSSLTHVYANGNCYVFHPQTTPYFVAKLSCNDFAGYDGHLAHLKSANDKNMAESLMRASTAGNNYTWIGVEQPDWNAANTVGWSYTTPTTESSLATYLPWLSGEPSGGTTENNAAFSVGNPTNYQDFPYSTSFSYLCQYEPSSQRNVTALETSCNQLATPNKYYYAGTCFFESASAATYSAKKTACPAMAPYYASLAILDTAEKRILARNIGKKSLNAASSPVTNLAYWTGLEQQPACPNNACNEEPDKSWYWVDSAGYAHFADLSSQGWASTYPSDTTNSKQLATLNYNGYTDVISTTTALGLCQYSKYFGTGTTTINNNIYNNDINNNNVNNNSNYNDDYNINYCTDDNTDYNIYYNIHYNTNYDNNYDNTDCNTDYISDYNTYSNRDSLQYNNTNDSRRDRKQR</sequence>
<feature type="compositionally biased region" description="Polar residues" evidence="2">
    <location>
        <begin position="556"/>
        <end position="568"/>
    </location>
</feature>
<dbReference type="GO" id="GO:0030246">
    <property type="term" value="F:carbohydrate binding"/>
    <property type="evidence" value="ECO:0007669"/>
    <property type="project" value="UniProtKB-KW"/>
</dbReference>
<evidence type="ECO:0000256" key="2">
    <source>
        <dbReference type="SAM" id="MobiDB-lite"/>
    </source>
</evidence>
<dbReference type="PANTHER" id="PTHR22799:SF6">
    <property type="entry name" value="C-TYPE LECTIN DOMAIN FAMILY 4 MEMBER M-LIKE"/>
    <property type="match status" value="1"/>
</dbReference>